<dbReference type="GO" id="GO:0005886">
    <property type="term" value="C:plasma membrane"/>
    <property type="evidence" value="ECO:0007669"/>
    <property type="project" value="TreeGrafter"/>
</dbReference>
<feature type="transmembrane region" description="Helical" evidence="6">
    <location>
        <begin position="473"/>
        <end position="493"/>
    </location>
</feature>
<feature type="transmembrane region" description="Helical" evidence="6">
    <location>
        <begin position="226"/>
        <end position="246"/>
    </location>
</feature>
<dbReference type="PROSITE" id="PS50850">
    <property type="entry name" value="MFS"/>
    <property type="match status" value="1"/>
</dbReference>
<dbReference type="InterPro" id="IPR036259">
    <property type="entry name" value="MFS_trans_sf"/>
</dbReference>
<feature type="transmembrane region" description="Helical" evidence="6">
    <location>
        <begin position="156"/>
        <end position="180"/>
    </location>
</feature>
<evidence type="ECO:0000256" key="1">
    <source>
        <dbReference type="ARBA" id="ARBA00004141"/>
    </source>
</evidence>
<feature type="domain" description="Major facilitator superfamily (MFS) profile" evidence="7">
    <location>
        <begin position="66"/>
        <end position="499"/>
    </location>
</feature>
<dbReference type="PANTHER" id="PTHR23502:SF190">
    <property type="entry name" value="YALI0F08063P"/>
    <property type="match status" value="1"/>
</dbReference>
<feature type="region of interest" description="Disordered" evidence="5">
    <location>
        <begin position="1"/>
        <end position="27"/>
    </location>
</feature>
<feature type="transmembrane region" description="Helical" evidence="6">
    <location>
        <begin position="294"/>
        <end position="320"/>
    </location>
</feature>
<keyword evidence="4 6" id="KW-0472">Membrane</keyword>
<feature type="transmembrane region" description="Helical" evidence="6">
    <location>
        <begin position="132"/>
        <end position="150"/>
    </location>
</feature>
<dbReference type="EMBL" id="BSXN01001075">
    <property type="protein sequence ID" value="GME71453.1"/>
    <property type="molecule type" value="Genomic_DNA"/>
</dbReference>
<evidence type="ECO:0000256" key="5">
    <source>
        <dbReference type="SAM" id="MobiDB-lite"/>
    </source>
</evidence>
<reference evidence="8" key="1">
    <citation type="submission" date="2023-04" db="EMBL/GenBank/DDBJ databases">
        <title>Candida boidinii NBRC 10035.</title>
        <authorList>
            <person name="Ichikawa N."/>
            <person name="Sato H."/>
            <person name="Tonouchi N."/>
        </authorList>
    </citation>
    <scope>NUCLEOTIDE SEQUENCE</scope>
    <source>
        <strain evidence="8">NBRC 10035</strain>
    </source>
</reference>
<feature type="transmembrane region" description="Helical" evidence="6">
    <location>
        <begin position="102"/>
        <end position="120"/>
    </location>
</feature>
<feature type="transmembrane region" description="Helical" evidence="6">
    <location>
        <begin position="340"/>
        <end position="359"/>
    </location>
</feature>
<dbReference type="SUPFAM" id="SSF103473">
    <property type="entry name" value="MFS general substrate transporter"/>
    <property type="match status" value="1"/>
</dbReference>
<evidence type="ECO:0000313" key="8">
    <source>
        <dbReference type="EMBL" id="GME71453.1"/>
    </source>
</evidence>
<comment type="caution">
    <text evidence="8">The sequence shown here is derived from an EMBL/GenBank/DDBJ whole genome shotgun (WGS) entry which is preliminary data.</text>
</comment>
<dbReference type="InterPro" id="IPR011701">
    <property type="entry name" value="MFS"/>
</dbReference>
<name>A0A9W6T025_CANBO</name>
<dbReference type="Gene3D" id="1.20.1250.20">
    <property type="entry name" value="MFS general substrate transporter like domains"/>
    <property type="match status" value="1"/>
</dbReference>
<organism evidence="8 9">
    <name type="scientific">Candida boidinii</name>
    <name type="common">Yeast</name>
    <dbReference type="NCBI Taxonomy" id="5477"/>
    <lineage>
        <taxon>Eukaryota</taxon>
        <taxon>Fungi</taxon>
        <taxon>Dikarya</taxon>
        <taxon>Ascomycota</taxon>
        <taxon>Saccharomycotina</taxon>
        <taxon>Pichiomycetes</taxon>
        <taxon>Pichiales</taxon>
        <taxon>Pichiaceae</taxon>
        <taxon>Ogataea</taxon>
        <taxon>Ogataea/Candida clade</taxon>
    </lineage>
</organism>
<dbReference type="CDD" id="cd17323">
    <property type="entry name" value="MFS_Tpo1_MDR_like"/>
    <property type="match status" value="1"/>
</dbReference>
<sequence>MEACVEPRSDYEHEEDGNEYTKFGNSNSGGLKISDQIDLDDDSTITLKKNSTTRPINWSVKKKLYYTSIYGLITFAAQLNSTTTTAEFPDEMKHSFGIGREVSLLSTTLYILGIAFGPMFFAPLSEVYGRKLGVMIPFFISALFTFATAISYNVPAIMICRFISGFFSGAPIVSSGGVLSDIWLPAERGKALAFYAVFVSSGATFGPVISSLMVESETSIGNRWRIPLYFSGLLDFFLLGISVLTIEETYEPVITSKIAKRIRTCTHNWTIHSKLETKQLSRDEIISVHLVRPFAMLATPIIFIIALFASYSFGIFYIFVTTCSEAFYITRGWENTEGTLPNVALFLGVVLGCGTNMLGANDYGKKVKLNGGKALPEERFQIMMKLGWLMPAGLFVFAWTQYSNIHWIVPCIGVLMLGCGFVTVFQGCLNYLVDGFTGYSASAIAANTFLRSLFAAAFPLFGKQLMVNLGVHWGTSLIGFVALGMIPIPFVFYRYGKQIRSKNPYGEKSVV</sequence>
<dbReference type="Proteomes" id="UP001165120">
    <property type="component" value="Unassembled WGS sequence"/>
</dbReference>
<evidence type="ECO:0000256" key="3">
    <source>
        <dbReference type="ARBA" id="ARBA00022989"/>
    </source>
</evidence>
<dbReference type="Pfam" id="PF07690">
    <property type="entry name" value="MFS_1"/>
    <property type="match status" value="1"/>
</dbReference>
<dbReference type="PANTHER" id="PTHR23502">
    <property type="entry name" value="MAJOR FACILITATOR SUPERFAMILY"/>
    <property type="match status" value="1"/>
</dbReference>
<feature type="transmembrane region" description="Helical" evidence="6">
    <location>
        <begin position="192"/>
        <end position="214"/>
    </location>
</feature>
<feature type="transmembrane region" description="Helical" evidence="6">
    <location>
        <begin position="405"/>
        <end position="429"/>
    </location>
</feature>
<proteinExistence type="predicted"/>
<protein>
    <submittedName>
        <fullName evidence="8">Unnamed protein product</fullName>
    </submittedName>
</protein>
<evidence type="ECO:0000256" key="6">
    <source>
        <dbReference type="SAM" id="Phobius"/>
    </source>
</evidence>
<accession>A0A9W6T025</accession>
<dbReference type="GO" id="GO:0022857">
    <property type="term" value="F:transmembrane transporter activity"/>
    <property type="evidence" value="ECO:0007669"/>
    <property type="project" value="InterPro"/>
</dbReference>
<gene>
    <name evidence="8" type="ORF">Cboi02_000321800</name>
</gene>
<dbReference type="FunFam" id="1.20.1250.20:FF:000011">
    <property type="entry name" value="MFS multidrug transporter, putative"/>
    <property type="match status" value="1"/>
</dbReference>
<feature type="transmembrane region" description="Helical" evidence="6">
    <location>
        <begin position="380"/>
        <end position="399"/>
    </location>
</feature>
<dbReference type="AlphaFoldDB" id="A0A9W6T025"/>
<evidence type="ECO:0000256" key="2">
    <source>
        <dbReference type="ARBA" id="ARBA00022692"/>
    </source>
</evidence>
<evidence type="ECO:0000313" key="9">
    <source>
        <dbReference type="Proteomes" id="UP001165120"/>
    </source>
</evidence>
<evidence type="ECO:0000259" key="7">
    <source>
        <dbReference type="PROSITE" id="PS50850"/>
    </source>
</evidence>
<dbReference type="InterPro" id="IPR020846">
    <property type="entry name" value="MFS_dom"/>
</dbReference>
<comment type="subcellular location">
    <subcellularLocation>
        <location evidence="1">Membrane</location>
        <topology evidence="1">Multi-pass membrane protein</topology>
    </subcellularLocation>
</comment>
<keyword evidence="9" id="KW-1185">Reference proteome</keyword>
<evidence type="ECO:0000256" key="4">
    <source>
        <dbReference type="ARBA" id="ARBA00023136"/>
    </source>
</evidence>
<feature type="compositionally biased region" description="Basic and acidic residues" evidence="5">
    <location>
        <begin position="1"/>
        <end position="11"/>
    </location>
</feature>
<keyword evidence="2 6" id="KW-0812">Transmembrane</keyword>
<keyword evidence="3 6" id="KW-1133">Transmembrane helix</keyword>